<keyword evidence="4" id="KW-0288">FMN</keyword>
<feature type="transmembrane region" description="Helical" evidence="9">
    <location>
        <begin position="141"/>
        <end position="161"/>
    </location>
</feature>
<evidence type="ECO:0000256" key="7">
    <source>
        <dbReference type="ARBA" id="ARBA00022989"/>
    </source>
</evidence>
<feature type="transmembrane region" description="Helical" evidence="9">
    <location>
        <begin position="222"/>
        <end position="239"/>
    </location>
</feature>
<gene>
    <name evidence="10" type="ORF">ERL59_12655</name>
</gene>
<evidence type="ECO:0000313" key="10">
    <source>
        <dbReference type="EMBL" id="NBI29808.1"/>
    </source>
</evidence>
<keyword evidence="1" id="KW-0813">Transport</keyword>
<evidence type="ECO:0000256" key="3">
    <source>
        <dbReference type="ARBA" id="ARBA00022630"/>
    </source>
</evidence>
<sequence>MVEKKLDLITSWTDYKFDPRNLILIFLLSFVVAGQTYLNFNQGVDAILVSILTTVTTELTLARIILKKWIIPKSAFITALGVSLLINSYLLWPYVLTAFLSICIKYILRFKGGHLFNPNNIGVVIVIFTLPQFAVTTPKQWSNGFEVMAIILLLGFVVAYFAKRLDTVIAFLSTFTMIALVRSFVFGAPLLAALGPLLGASMQLFTFFMITDPKTTPNTRKGRILFAIFIAVVDGILRIQRIPNAPFYALFISTILFMIPYRLYLSRRSVSNV</sequence>
<dbReference type="PANTHER" id="PTHR30578">
    <property type="entry name" value="ELECTRON TRANSPORT COMPLEX PROTEIN RNFD"/>
    <property type="match status" value="1"/>
</dbReference>
<evidence type="ECO:0000256" key="1">
    <source>
        <dbReference type="ARBA" id="ARBA00022448"/>
    </source>
</evidence>
<accession>A0A6N9Q4P9</accession>
<feature type="transmembrane region" description="Helical" evidence="9">
    <location>
        <begin position="191"/>
        <end position="210"/>
    </location>
</feature>
<keyword evidence="7 9" id="KW-1133">Transmembrane helix</keyword>
<keyword evidence="2" id="KW-0597">Phosphoprotein</keyword>
<feature type="transmembrane region" description="Helical" evidence="9">
    <location>
        <begin position="115"/>
        <end position="135"/>
    </location>
</feature>
<evidence type="ECO:0000256" key="6">
    <source>
        <dbReference type="ARBA" id="ARBA00022967"/>
    </source>
</evidence>
<keyword evidence="11" id="KW-1185">Reference proteome</keyword>
<keyword evidence="8 9" id="KW-0472">Membrane</keyword>
<dbReference type="PANTHER" id="PTHR30578:SF0">
    <property type="entry name" value="ION-TRANSLOCATING OXIDOREDUCTASE COMPLEX SUBUNIT D"/>
    <property type="match status" value="1"/>
</dbReference>
<evidence type="ECO:0000256" key="2">
    <source>
        <dbReference type="ARBA" id="ARBA00022553"/>
    </source>
</evidence>
<evidence type="ECO:0000256" key="8">
    <source>
        <dbReference type="ARBA" id="ARBA00023136"/>
    </source>
</evidence>
<reference evidence="10 11" key="1">
    <citation type="submission" date="2019-01" db="EMBL/GenBank/DDBJ databases">
        <title>Chengkuizengella sp. nov., isolated from deep-sea sediment of East Pacific Ocean.</title>
        <authorList>
            <person name="Yang J."/>
            <person name="Lai Q."/>
            <person name="Shao Z."/>
        </authorList>
    </citation>
    <scope>NUCLEOTIDE SEQUENCE [LARGE SCALE GENOMIC DNA]</scope>
    <source>
        <strain evidence="10 11">YPA3-1-1</strain>
    </source>
</reference>
<dbReference type="GO" id="GO:0055085">
    <property type="term" value="P:transmembrane transport"/>
    <property type="evidence" value="ECO:0007669"/>
    <property type="project" value="InterPro"/>
</dbReference>
<organism evidence="10 11">
    <name type="scientific">Chengkuizengella marina</name>
    <dbReference type="NCBI Taxonomy" id="2507566"/>
    <lineage>
        <taxon>Bacteria</taxon>
        <taxon>Bacillati</taxon>
        <taxon>Bacillota</taxon>
        <taxon>Bacilli</taxon>
        <taxon>Bacillales</taxon>
        <taxon>Paenibacillaceae</taxon>
        <taxon>Chengkuizengella</taxon>
    </lineage>
</organism>
<dbReference type="AlphaFoldDB" id="A0A6N9Q4P9"/>
<comment type="caution">
    <text evidence="10">The sequence shown here is derived from an EMBL/GenBank/DDBJ whole genome shotgun (WGS) entry which is preliminary data.</text>
</comment>
<keyword evidence="6" id="KW-1278">Translocase</keyword>
<dbReference type="EMBL" id="SIJB01000028">
    <property type="protein sequence ID" value="NBI29808.1"/>
    <property type="molecule type" value="Genomic_DNA"/>
</dbReference>
<keyword evidence="5 9" id="KW-0812">Transmembrane</keyword>
<name>A0A6N9Q4P9_9BACL</name>
<feature type="transmembrane region" description="Helical" evidence="9">
    <location>
        <begin position="168"/>
        <end position="185"/>
    </location>
</feature>
<keyword evidence="3" id="KW-0285">Flavoprotein</keyword>
<feature type="transmembrane region" description="Helical" evidence="9">
    <location>
        <begin position="245"/>
        <end position="265"/>
    </location>
</feature>
<dbReference type="OrthoDB" id="260854at2"/>
<proteinExistence type="predicted"/>
<dbReference type="Pfam" id="PF03116">
    <property type="entry name" value="NQR2_RnfD_RnfE"/>
    <property type="match status" value="1"/>
</dbReference>
<dbReference type="GO" id="GO:0005886">
    <property type="term" value="C:plasma membrane"/>
    <property type="evidence" value="ECO:0007669"/>
    <property type="project" value="TreeGrafter"/>
</dbReference>
<dbReference type="InterPro" id="IPR004338">
    <property type="entry name" value="NqrB/RnfD"/>
</dbReference>
<evidence type="ECO:0000256" key="4">
    <source>
        <dbReference type="ARBA" id="ARBA00022643"/>
    </source>
</evidence>
<evidence type="ECO:0000256" key="9">
    <source>
        <dbReference type="SAM" id="Phobius"/>
    </source>
</evidence>
<protein>
    <recommendedName>
        <fullName evidence="12">NQR2, RnfD, RnfE family</fullName>
    </recommendedName>
</protein>
<evidence type="ECO:0000313" key="11">
    <source>
        <dbReference type="Proteomes" id="UP000448943"/>
    </source>
</evidence>
<evidence type="ECO:0000256" key="5">
    <source>
        <dbReference type="ARBA" id="ARBA00022692"/>
    </source>
</evidence>
<evidence type="ECO:0008006" key="12">
    <source>
        <dbReference type="Google" id="ProtNLM"/>
    </source>
</evidence>
<feature type="transmembrane region" description="Helical" evidence="9">
    <location>
        <begin position="21"/>
        <end position="38"/>
    </location>
</feature>
<dbReference type="Proteomes" id="UP000448943">
    <property type="component" value="Unassembled WGS sequence"/>
</dbReference>
<feature type="transmembrane region" description="Helical" evidence="9">
    <location>
        <begin position="92"/>
        <end position="108"/>
    </location>
</feature>